<dbReference type="PROSITE" id="PS50222">
    <property type="entry name" value="EF_HAND_2"/>
    <property type="match status" value="1"/>
</dbReference>
<dbReference type="EMBL" id="JACDTQ010000823">
    <property type="protein sequence ID" value="KAF5925186.1"/>
    <property type="molecule type" value="Genomic_DNA"/>
</dbReference>
<evidence type="ECO:0000313" key="3">
    <source>
        <dbReference type="Proteomes" id="UP000551758"/>
    </source>
</evidence>
<dbReference type="InterPro" id="IPR002048">
    <property type="entry name" value="EF_hand_dom"/>
</dbReference>
<dbReference type="GO" id="GO:0005509">
    <property type="term" value="F:calcium ion binding"/>
    <property type="evidence" value="ECO:0007669"/>
    <property type="project" value="InterPro"/>
</dbReference>
<gene>
    <name evidence="2" type="ORF">HPG69_008870</name>
</gene>
<comment type="caution">
    <text evidence="2">The sequence shown here is derived from an EMBL/GenBank/DDBJ whole genome shotgun (WGS) entry which is preliminary data.</text>
</comment>
<evidence type="ECO:0000259" key="1">
    <source>
        <dbReference type="PROSITE" id="PS50222"/>
    </source>
</evidence>
<keyword evidence="3" id="KW-1185">Reference proteome</keyword>
<protein>
    <recommendedName>
        <fullName evidence="1">EF-hand domain-containing protein</fullName>
    </recommendedName>
</protein>
<organism evidence="2 3">
    <name type="scientific">Diceros bicornis minor</name>
    <name type="common">South-central black rhinoceros</name>
    <dbReference type="NCBI Taxonomy" id="77932"/>
    <lineage>
        <taxon>Eukaryota</taxon>
        <taxon>Metazoa</taxon>
        <taxon>Chordata</taxon>
        <taxon>Craniata</taxon>
        <taxon>Vertebrata</taxon>
        <taxon>Euteleostomi</taxon>
        <taxon>Mammalia</taxon>
        <taxon>Eutheria</taxon>
        <taxon>Laurasiatheria</taxon>
        <taxon>Perissodactyla</taxon>
        <taxon>Rhinocerotidae</taxon>
        <taxon>Diceros</taxon>
    </lineage>
</organism>
<feature type="domain" description="EF-hand" evidence="1">
    <location>
        <begin position="50"/>
        <end position="82"/>
    </location>
</feature>
<evidence type="ECO:0000313" key="2">
    <source>
        <dbReference type="EMBL" id="KAF5925186.1"/>
    </source>
</evidence>
<sequence>MADQKTKEPIAEFISLKNGDGTITTKTIGAFLHSLSKTTHIMTNLEETLPSEEDDEIFFRKAGTDGNGEVHNKELIEMMISK</sequence>
<dbReference type="Proteomes" id="UP000551758">
    <property type="component" value="Unassembled WGS sequence"/>
</dbReference>
<dbReference type="SUPFAM" id="SSF47473">
    <property type="entry name" value="EF-hand"/>
    <property type="match status" value="1"/>
</dbReference>
<accession>A0A7J7FBW4</accession>
<dbReference type="AlphaFoldDB" id="A0A7J7FBW4"/>
<proteinExistence type="predicted"/>
<name>A0A7J7FBW4_DICBM</name>
<reference evidence="2 3" key="1">
    <citation type="journal article" date="2020" name="Mol. Biol. Evol.">
        <title>Interspecific Gene Flow and the Evolution of Specialization in Black and White Rhinoceros.</title>
        <authorList>
            <person name="Moodley Y."/>
            <person name="Westbury M.V."/>
            <person name="Russo I.M."/>
            <person name="Gopalakrishnan S."/>
            <person name="Rakotoarivelo A."/>
            <person name="Olsen R.A."/>
            <person name="Prost S."/>
            <person name="Tunstall T."/>
            <person name="Ryder O.A."/>
            <person name="Dalen L."/>
            <person name="Bruford M.W."/>
        </authorList>
    </citation>
    <scope>NUCLEOTIDE SEQUENCE [LARGE SCALE GENOMIC DNA]</scope>
    <source>
        <strain evidence="2">SBR-YM</strain>
        <tissue evidence="2">Skin</tissue>
    </source>
</reference>
<dbReference type="InterPro" id="IPR011992">
    <property type="entry name" value="EF-hand-dom_pair"/>
</dbReference>
<dbReference type="Gene3D" id="1.10.238.10">
    <property type="entry name" value="EF-hand"/>
    <property type="match status" value="1"/>
</dbReference>